<gene>
    <name evidence="1" type="ORF">PACLA_8A076257</name>
</gene>
<dbReference type="Gene3D" id="2.40.70.10">
    <property type="entry name" value="Acid Proteases"/>
    <property type="match status" value="1"/>
</dbReference>
<sequence>MSHLTPKENEKLISLVGQRCTVTGKINGKTVLWDTGAQVSIVSAKFLKENFPNCTIKDVSELLNCDLTLTAAN</sequence>
<evidence type="ECO:0000313" key="2">
    <source>
        <dbReference type="Proteomes" id="UP001152795"/>
    </source>
</evidence>
<organism evidence="1 2">
    <name type="scientific">Paramuricea clavata</name>
    <name type="common">Red gorgonian</name>
    <name type="synonym">Violescent sea-whip</name>
    <dbReference type="NCBI Taxonomy" id="317549"/>
    <lineage>
        <taxon>Eukaryota</taxon>
        <taxon>Metazoa</taxon>
        <taxon>Cnidaria</taxon>
        <taxon>Anthozoa</taxon>
        <taxon>Octocorallia</taxon>
        <taxon>Malacalcyonacea</taxon>
        <taxon>Plexauridae</taxon>
        <taxon>Paramuricea</taxon>
    </lineage>
</organism>
<dbReference type="InterPro" id="IPR021109">
    <property type="entry name" value="Peptidase_aspartic_dom_sf"/>
</dbReference>
<dbReference type="SUPFAM" id="SSF50630">
    <property type="entry name" value="Acid proteases"/>
    <property type="match status" value="1"/>
</dbReference>
<accession>A0A6S7KGA2</accession>
<comment type="caution">
    <text evidence="1">The sequence shown here is derived from an EMBL/GenBank/DDBJ whole genome shotgun (WGS) entry which is preliminary data.</text>
</comment>
<feature type="non-terminal residue" evidence="1">
    <location>
        <position position="73"/>
    </location>
</feature>
<dbReference type="AlphaFoldDB" id="A0A6S7KGA2"/>
<keyword evidence="2" id="KW-1185">Reference proteome</keyword>
<reference evidence="1" key="1">
    <citation type="submission" date="2020-04" db="EMBL/GenBank/DDBJ databases">
        <authorList>
            <person name="Alioto T."/>
            <person name="Alioto T."/>
            <person name="Gomez Garrido J."/>
        </authorList>
    </citation>
    <scope>NUCLEOTIDE SEQUENCE</scope>
    <source>
        <strain evidence="1">A484AB</strain>
    </source>
</reference>
<proteinExistence type="predicted"/>
<name>A0A6S7KGA2_PARCT</name>
<evidence type="ECO:0000313" key="1">
    <source>
        <dbReference type="EMBL" id="CAB4044896.1"/>
    </source>
</evidence>
<dbReference type="EMBL" id="CACRXK020036768">
    <property type="protein sequence ID" value="CAB4044896.1"/>
    <property type="molecule type" value="Genomic_DNA"/>
</dbReference>
<dbReference type="Proteomes" id="UP001152795">
    <property type="component" value="Unassembled WGS sequence"/>
</dbReference>
<dbReference type="OrthoDB" id="5990438at2759"/>
<protein>
    <submittedName>
        <fullName evidence="1">Uncharacterized protein</fullName>
    </submittedName>
</protein>